<accession>A0A368VMS1</accession>
<dbReference type="EMBL" id="QPJD01000014">
    <property type="protein sequence ID" value="RCW43009.1"/>
    <property type="molecule type" value="Genomic_DNA"/>
</dbReference>
<comment type="caution">
    <text evidence="2">The sequence shown here is derived from an EMBL/GenBank/DDBJ whole genome shotgun (WGS) entry which is preliminary data.</text>
</comment>
<dbReference type="Proteomes" id="UP000252415">
    <property type="component" value="Unassembled WGS sequence"/>
</dbReference>
<name>A0A368VMS1_9BACL</name>
<feature type="transmembrane region" description="Helical" evidence="1">
    <location>
        <begin position="6"/>
        <end position="25"/>
    </location>
</feature>
<keyword evidence="3" id="KW-1185">Reference proteome</keyword>
<keyword evidence="1" id="KW-0472">Membrane</keyword>
<keyword evidence="1" id="KW-0812">Transmembrane</keyword>
<sequence length="51" mass="5686">MDWNSIALTMAGVIGSGTAVVHGLLMQRLIIKPIEAVFDHPIIYMPLHHYN</sequence>
<protein>
    <submittedName>
        <fullName evidence="2">Uncharacterized protein</fullName>
    </submittedName>
</protein>
<evidence type="ECO:0000256" key="1">
    <source>
        <dbReference type="SAM" id="Phobius"/>
    </source>
</evidence>
<dbReference type="AlphaFoldDB" id="A0A368VMS1"/>
<evidence type="ECO:0000313" key="2">
    <source>
        <dbReference type="EMBL" id="RCW43009.1"/>
    </source>
</evidence>
<organism evidence="2 3">
    <name type="scientific">Paenibacillus prosopidis</name>
    <dbReference type="NCBI Taxonomy" id="630520"/>
    <lineage>
        <taxon>Bacteria</taxon>
        <taxon>Bacillati</taxon>
        <taxon>Bacillota</taxon>
        <taxon>Bacilli</taxon>
        <taxon>Bacillales</taxon>
        <taxon>Paenibacillaceae</taxon>
        <taxon>Paenibacillus</taxon>
    </lineage>
</organism>
<dbReference type="RefSeq" id="WP_181873619.1">
    <property type="nucleotide sequence ID" value="NZ_QPJD01000014.1"/>
</dbReference>
<gene>
    <name evidence="2" type="ORF">DFP97_11472</name>
</gene>
<evidence type="ECO:0000313" key="3">
    <source>
        <dbReference type="Proteomes" id="UP000252415"/>
    </source>
</evidence>
<reference evidence="2 3" key="1">
    <citation type="submission" date="2018-07" db="EMBL/GenBank/DDBJ databases">
        <title>Genomic Encyclopedia of Type Strains, Phase III (KMG-III): the genomes of soil and plant-associated and newly described type strains.</title>
        <authorList>
            <person name="Whitman W."/>
        </authorList>
    </citation>
    <scope>NUCLEOTIDE SEQUENCE [LARGE SCALE GENOMIC DNA]</scope>
    <source>
        <strain evidence="2 3">CECT 7506</strain>
    </source>
</reference>
<keyword evidence="1" id="KW-1133">Transmembrane helix</keyword>
<proteinExistence type="predicted"/>